<evidence type="ECO:0000256" key="4">
    <source>
        <dbReference type="ARBA" id="ARBA00022842"/>
    </source>
</evidence>
<dbReference type="PANTHER" id="PTHR10229">
    <property type="entry name" value="GTP-BINDING PROTEIN HFLX"/>
    <property type="match status" value="1"/>
</dbReference>
<evidence type="ECO:0000256" key="3">
    <source>
        <dbReference type="ARBA" id="ARBA00022741"/>
    </source>
</evidence>
<dbReference type="Proteomes" id="UP000243650">
    <property type="component" value="Unassembled WGS sequence"/>
</dbReference>
<keyword evidence="5 6" id="KW-0342">GTP-binding</keyword>
<comment type="subcellular location">
    <subcellularLocation>
        <location evidence="6">Cytoplasm</location>
    </subcellularLocation>
    <text evidence="6">May associate with membranes.</text>
</comment>
<protein>
    <recommendedName>
        <fullName evidence="6">GTPase HflX</fullName>
    </recommendedName>
    <alternativeName>
        <fullName evidence="6">GTP-binding protein HflX</fullName>
    </alternativeName>
</protein>
<evidence type="ECO:0000313" key="10">
    <source>
        <dbReference type="EMBL" id="PRO65156.1"/>
    </source>
</evidence>
<keyword evidence="1 6" id="KW-0963">Cytoplasm</keyword>
<comment type="similarity">
    <text evidence="6">Belongs to the TRAFAC class OBG-HflX-like GTPase superfamily. HflX GTPase family.</text>
</comment>
<dbReference type="InterPro" id="IPR016496">
    <property type="entry name" value="GTPase_HflX"/>
</dbReference>
<dbReference type="InterPro" id="IPR030394">
    <property type="entry name" value="G_HFLX_dom"/>
</dbReference>
<dbReference type="PRINTS" id="PR00326">
    <property type="entry name" value="GTP1OBG"/>
</dbReference>
<dbReference type="FunFam" id="3.40.50.300:FF:000173">
    <property type="entry name" value="GTPase HflX"/>
    <property type="match status" value="1"/>
</dbReference>
<dbReference type="GO" id="GO:0046872">
    <property type="term" value="F:metal ion binding"/>
    <property type="evidence" value="ECO:0007669"/>
    <property type="project" value="UniProtKB-KW"/>
</dbReference>
<keyword evidence="11" id="KW-1185">Reference proteome</keyword>
<feature type="binding site" evidence="7">
    <location>
        <begin position="224"/>
        <end position="228"/>
    </location>
    <ligand>
        <name>GTP</name>
        <dbReference type="ChEBI" id="CHEBI:37565"/>
    </ligand>
</feature>
<dbReference type="RefSeq" id="WP_105959356.1">
    <property type="nucleotide sequence ID" value="NZ_PVNS01000009.1"/>
</dbReference>
<feature type="domain" description="Hflx-type G" evidence="9">
    <location>
        <begin position="193"/>
        <end position="356"/>
    </location>
</feature>
<comment type="cofactor">
    <cofactor evidence="8">
        <name>Mg(2+)</name>
        <dbReference type="ChEBI" id="CHEBI:18420"/>
    </cofactor>
</comment>
<dbReference type="Gene3D" id="3.40.50.11060">
    <property type="entry name" value="GTPase HflX, N-terminal domain"/>
    <property type="match status" value="1"/>
</dbReference>
<dbReference type="InterPro" id="IPR006073">
    <property type="entry name" value="GTP-bd"/>
</dbReference>
<dbReference type="PROSITE" id="PS51705">
    <property type="entry name" value="G_HFLX"/>
    <property type="match status" value="1"/>
</dbReference>
<dbReference type="CDD" id="cd01878">
    <property type="entry name" value="HflX"/>
    <property type="match status" value="1"/>
</dbReference>
<feature type="binding site" evidence="7">
    <location>
        <begin position="312"/>
        <end position="315"/>
    </location>
    <ligand>
        <name>GTP</name>
        <dbReference type="ChEBI" id="CHEBI:37565"/>
    </ligand>
</feature>
<evidence type="ECO:0000313" key="11">
    <source>
        <dbReference type="Proteomes" id="UP000243650"/>
    </source>
</evidence>
<dbReference type="HAMAP" id="MF_00900">
    <property type="entry name" value="GTPase_HflX"/>
    <property type="match status" value="1"/>
</dbReference>
<feature type="binding site" evidence="7">
    <location>
        <begin position="334"/>
        <end position="336"/>
    </location>
    <ligand>
        <name>GTP</name>
        <dbReference type="ChEBI" id="CHEBI:37565"/>
    </ligand>
</feature>
<accession>A0A2P6MFU0</accession>
<dbReference type="Gene3D" id="3.40.50.300">
    <property type="entry name" value="P-loop containing nucleotide triphosphate hydrolases"/>
    <property type="match status" value="1"/>
</dbReference>
<name>A0A2P6MFU0_ALKUR</name>
<dbReference type="SUPFAM" id="SSF52540">
    <property type="entry name" value="P-loop containing nucleoside triphosphate hydrolases"/>
    <property type="match status" value="1"/>
</dbReference>
<dbReference type="PANTHER" id="PTHR10229:SF0">
    <property type="entry name" value="GTP-BINDING PROTEIN 6-RELATED"/>
    <property type="match status" value="1"/>
</dbReference>
<dbReference type="GO" id="GO:0003924">
    <property type="term" value="F:GTPase activity"/>
    <property type="evidence" value="ECO:0007669"/>
    <property type="project" value="UniProtKB-UniRule"/>
</dbReference>
<evidence type="ECO:0000256" key="5">
    <source>
        <dbReference type="ARBA" id="ARBA00023134"/>
    </source>
</evidence>
<dbReference type="Pfam" id="PF16360">
    <property type="entry name" value="GTP-bdg_M"/>
    <property type="match status" value="1"/>
</dbReference>
<dbReference type="Gene3D" id="6.10.250.2860">
    <property type="match status" value="1"/>
</dbReference>
<evidence type="ECO:0000256" key="8">
    <source>
        <dbReference type="PIRSR" id="PIRSR006809-2"/>
    </source>
</evidence>
<keyword evidence="2 8" id="KW-0479">Metal-binding</keyword>
<reference evidence="10 11" key="1">
    <citation type="submission" date="2018-03" db="EMBL/GenBank/DDBJ databases">
        <title>Bacillus urumqiensis sp. nov., a moderately haloalkaliphilic bacterium isolated from a salt lake.</title>
        <authorList>
            <person name="Zhao B."/>
            <person name="Liao Z."/>
        </authorList>
    </citation>
    <scope>NUCLEOTIDE SEQUENCE [LARGE SCALE GENOMIC DNA]</scope>
    <source>
        <strain evidence="10 11">BZ-SZ-XJ18</strain>
    </source>
</reference>
<comment type="caution">
    <text evidence="10">The sequence shown here is derived from an EMBL/GenBank/DDBJ whole genome shotgun (WGS) entry which is preliminary data.</text>
</comment>
<feature type="binding site" evidence="8">
    <location>
        <position position="206"/>
    </location>
    <ligand>
        <name>Mg(2+)</name>
        <dbReference type="ChEBI" id="CHEBI:18420"/>
    </ligand>
</feature>
<comment type="subunit">
    <text evidence="6">Monomer. Associates with the 50S ribosomal subunit.</text>
</comment>
<evidence type="ECO:0000259" key="9">
    <source>
        <dbReference type="PROSITE" id="PS51705"/>
    </source>
</evidence>
<dbReference type="OrthoDB" id="9812272at2"/>
<feature type="binding site" evidence="7">
    <location>
        <begin position="199"/>
        <end position="206"/>
    </location>
    <ligand>
        <name>GTP</name>
        <dbReference type="ChEBI" id="CHEBI:37565"/>
    </ligand>
</feature>
<comment type="function">
    <text evidence="6">GTPase that associates with the 50S ribosomal subunit and may have a role during protein synthesis or ribosome biogenesis.</text>
</comment>
<feature type="binding site" evidence="7">
    <location>
        <begin position="246"/>
        <end position="249"/>
    </location>
    <ligand>
        <name>GTP</name>
        <dbReference type="ChEBI" id="CHEBI:37565"/>
    </ligand>
</feature>
<gene>
    <name evidence="6 10" type="primary">hflX</name>
    <name evidence="10" type="ORF">C6I21_10130</name>
</gene>
<feature type="binding site" evidence="8">
    <location>
        <position position="226"/>
    </location>
    <ligand>
        <name>Mg(2+)</name>
        <dbReference type="ChEBI" id="CHEBI:18420"/>
    </ligand>
</feature>
<evidence type="ECO:0000256" key="7">
    <source>
        <dbReference type="PIRSR" id="PIRSR006809-1"/>
    </source>
</evidence>
<evidence type="ECO:0000256" key="6">
    <source>
        <dbReference type="HAMAP-Rule" id="MF_00900"/>
    </source>
</evidence>
<dbReference type="FunFam" id="3.40.50.11060:FF:000001">
    <property type="entry name" value="GTPase HflX"/>
    <property type="match status" value="1"/>
</dbReference>
<dbReference type="Pfam" id="PF01926">
    <property type="entry name" value="MMR_HSR1"/>
    <property type="match status" value="1"/>
</dbReference>
<dbReference type="InterPro" id="IPR042108">
    <property type="entry name" value="GTPase_HflX_N_sf"/>
</dbReference>
<dbReference type="Pfam" id="PF13167">
    <property type="entry name" value="GTP-bdg_N"/>
    <property type="match status" value="1"/>
</dbReference>
<dbReference type="GO" id="GO:0005525">
    <property type="term" value="F:GTP binding"/>
    <property type="evidence" value="ECO:0007669"/>
    <property type="project" value="UniProtKB-UniRule"/>
</dbReference>
<sequence length="416" mass="47271">MKEQERTILVGVYPKQSDTHHFDERMNELEALVETAGGIVTDRVTQAMDHPRNSTYIGKGKLEELAGMDADLIVFNAELTPSQLQSITSSLDVPVIDRTQLILDIFASRARSKEGKLQVELAQLSYTLPRLRGQGQVLSRLGGGIGTRGPGETKLETDQRHIRRRMTELRRRIEEVSRHREQYRNRRKENQAFQLALIGYTNAGKSTLLNELTDAGVLMEDKLFATLDPTTKKIQLPSGFECLITDTVGFIEQLPTTLIAAFRSTLEEAKEADLLLHVVDASHPESAEHEKAVMEVLRELKADTIPMLTIYNKRDLMEGTFIASSTKGPSMLVSAKDKDDQQDLLQRIQSILTNQFEPYISRIPASEGHRLFQFKRETIVTYEHFDEETEKYEIRGYAPKESALYTELMNRKDEMT</sequence>
<dbReference type="GO" id="GO:0043022">
    <property type="term" value="F:ribosome binding"/>
    <property type="evidence" value="ECO:0007669"/>
    <property type="project" value="TreeGrafter"/>
</dbReference>
<keyword evidence="4 8" id="KW-0460">Magnesium</keyword>
<dbReference type="InterPro" id="IPR027417">
    <property type="entry name" value="P-loop_NTPase"/>
</dbReference>
<organism evidence="10 11">
    <name type="scientific">Alkalicoccus urumqiensis</name>
    <name type="common">Bacillus urumqiensis</name>
    <dbReference type="NCBI Taxonomy" id="1548213"/>
    <lineage>
        <taxon>Bacteria</taxon>
        <taxon>Bacillati</taxon>
        <taxon>Bacillota</taxon>
        <taxon>Bacilli</taxon>
        <taxon>Bacillales</taxon>
        <taxon>Bacillaceae</taxon>
        <taxon>Alkalicoccus</taxon>
    </lineage>
</organism>
<keyword evidence="3 6" id="KW-0547">Nucleotide-binding</keyword>
<dbReference type="InterPro" id="IPR032305">
    <property type="entry name" value="GTP-bd_M"/>
</dbReference>
<dbReference type="EMBL" id="PVNS01000009">
    <property type="protein sequence ID" value="PRO65156.1"/>
    <property type="molecule type" value="Genomic_DNA"/>
</dbReference>
<evidence type="ECO:0000256" key="2">
    <source>
        <dbReference type="ARBA" id="ARBA00022723"/>
    </source>
</evidence>
<dbReference type="NCBIfam" id="TIGR03156">
    <property type="entry name" value="GTP_HflX"/>
    <property type="match status" value="1"/>
</dbReference>
<proteinExistence type="inferred from homology"/>
<dbReference type="PIRSF" id="PIRSF006809">
    <property type="entry name" value="GTP-binding_hflX_prd"/>
    <property type="match status" value="1"/>
</dbReference>
<dbReference type="AlphaFoldDB" id="A0A2P6MFU0"/>
<evidence type="ECO:0000256" key="1">
    <source>
        <dbReference type="ARBA" id="ARBA00022490"/>
    </source>
</evidence>
<dbReference type="InterPro" id="IPR025121">
    <property type="entry name" value="GTPase_HflX_N"/>
</dbReference>
<dbReference type="GO" id="GO:0005737">
    <property type="term" value="C:cytoplasm"/>
    <property type="evidence" value="ECO:0007669"/>
    <property type="project" value="UniProtKB-SubCell"/>
</dbReference>